<dbReference type="InterPro" id="IPR029475">
    <property type="entry name" value="DUF6807"/>
</dbReference>
<evidence type="ECO:0000313" key="1">
    <source>
        <dbReference type="EMBL" id="QDT05820.1"/>
    </source>
</evidence>
<proteinExistence type="predicted"/>
<gene>
    <name evidence="1" type="ORF">K227x_42250</name>
</gene>
<evidence type="ECO:0008006" key="3">
    <source>
        <dbReference type="Google" id="ProtNLM"/>
    </source>
</evidence>
<sequence>MNASVRTLCHTGSHGLNTLIGFLRPVVAGIATLFVGAIVVNADGPAASPAAAPVATSQTLRVEETTEPAGWKIFDGDELVAGYLVESNGKPVIYPVVGPSGQAMTRRFPIESTGKNEREDHQHHRSMWMTHGEVNGFDFWADEKNQGDIVQRSGHASVLDDGTAVIVTHNDWISPDGDRVLSDVRRFAFFSDQGRRFIDCDVLLKATDGDVNFGDTKEGSFGMRLAGTMKVDAKLGGLVTSAEGKINSDAWGKTSAWVDYSGPVALPSGQTETAGVTIHDHPGSFGFPCRWHVRTYGLFAANPFGKYHFVGGEKTPGVILKKGSEMQLHYRVVLHDGPLDAQQAAADQKQFENTPRPNLE</sequence>
<dbReference type="AlphaFoldDB" id="A0A517NFB5"/>
<dbReference type="Proteomes" id="UP000318538">
    <property type="component" value="Chromosome"/>
</dbReference>
<organism evidence="1 2">
    <name type="scientific">Rubripirellula lacrimiformis</name>
    <dbReference type="NCBI Taxonomy" id="1930273"/>
    <lineage>
        <taxon>Bacteria</taxon>
        <taxon>Pseudomonadati</taxon>
        <taxon>Planctomycetota</taxon>
        <taxon>Planctomycetia</taxon>
        <taxon>Pirellulales</taxon>
        <taxon>Pirellulaceae</taxon>
        <taxon>Rubripirellula</taxon>
    </lineage>
</organism>
<name>A0A517NFB5_9BACT</name>
<evidence type="ECO:0000313" key="2">
    <source>
        <dbReference type="Proteomes" id="UP000318538"/>
    </source>
</evidence>
<reference evidence="1 2" key="1">
    <citation type="submission" date="2019-02" db="EMBL/GenBank/DDBJ databases">
        <title>Deep-cultivation of Planctomycetes and their phenomic and genomic characterization uncovers novel biology.</title>
        <authorList>
            <person name="Wiegand S."/>
            <person name="Jogler M."/>
            <person name="Boedeker C."/>
            <person name="Pinto D."/>
            <person name="Vollmers J."/>
            <person name="Rivas-Marin E."/>
            <person name="Kohn T."/>
            <person name="Peeters S.H."/>
            <person name="Heuer A."/>
            <person name="Rast P."/>
            <person name="Oberbeckmann S."/>
            <person name="Bunk B."/>
            <person name="Jeske O."/>
            <person name="Meyerdierks A."/>
            <person name="Storesund J.E."/>
            <person name="Kallscheuer N."/>
            <person name="Luecker S."/>
            <person name="Lage O.M."/>
            <person name="Pohl T."/>
            <person name="Merkel B.J."/>
            <person name="Hornburger P."/>
            <person name="Mueller R.-W."/>
            <person name="Bruemmer F."/>
            <person name="Labrenz M."/>
            <person name="Spormann A.M."/>
            <person name="Op den Camp H."/>
            <person name="Overmann J."/>
            <person name="Amann R."/>
            <person name="Jetten M.S.M."/>
            <person name="Mascher T."/>
            <person name="Medema M.H."/>
            <person name="Devos D.P."/>
            <person name="Kaster A.-K."/>
            <person name="Ovreas L."/>
            <person name="Rohde M."/>
            <person name="Galperin M.Y."/>
            <person name="Jogler C."/>
        </authorList>
    </citation>
    <scope>NUCLEOTIDE SEQUENCE [LARGE SCALE GENOMIC DNA]</scope>
    <source>
        <strain evidence="1 2">K22_7</strain>
    </source>
</reference>
<dbReference type="EMBL" id="CP036525">
    <property type="protein sequence ID" value="QDT05820.1"/>
    <property type="molecule type" value="Genomic_DNA"/>
</dbReference>
<dbReference type="RefSeq" id="WP_218933386.1">
    <property type="nucleotide sequence ID" value="NZ_CP036525.1"/>
</dbReference>
<keyword evidence="2" id="KW-1185">Reference proteome</keyword>
<dbReference type="Pfam" id="PF14100">
    <property type="entry name" value="DUF6807"/>
    <property type="match status" value="1"/>
</dbReference>
<dbReference type="KEGG" id="rlc:K227x_42250"/>
<protein>
    <recommendedName>
        <fullName evidence="3">Methane oxygenase PmoA</fullName>
    </recommendedName>
</protein>
<accession>A0A517NFB5</accession>